<evidence type="ECO:0000256" key="1">
    <source>
        <dbReference type="SAM" id="Phobius"/>
    </source>
</evidence>
<reference evidence="2 3" key="1">
    <citation type="submission" date="2020-04" db="EMBL/GenBank/DDBJ databases">
        <title>Chryseobacterium sp. RJ-7-14 sp. nov., isolated from Jeju soil.</title>
        <authorList>
            <person name="Dahal R.H."/>
            <person name="Chaudhary D.K."/>
        </authorList>
    </citation>
    <scope>NUCLEOTIDE SEQUENCE [LARGE SCALE GENOMIC DNA]</scope>
    <source>
        <strain evidence="2 3">RJ-7-14</strain>
    </source>
</reference>
<keyword evidence="1" id="KW-1133">Transmembrane helix</keyword>
<evidence type="ECO:0000313" key="3">
    <source>
        <dbReference type="Proteomes" id="UP000552615"/>
    </source>
</evidence>
<dbReference type="AlphaFoldDB" id="A0A7Y0FK94"/>
<dbReference type="Proteomes" id="UP000552615">
    <property type="component" value="Unassembled WGS sequence"/>
</dbReference>
<organism evidence="2 3">
    <name type="scientific">Chryseobacterium cheonjiense</name>
    <dbReference type="NCBI Taxonomy" id="2728845"/>
    <lineage>
        <taxon>Bacteria</taxon>
        <taxon>Pseudomonadati</taxon>
        <taxon>Bacteroidota</taxon>
        <taxon>Flavobacteriia</taxon>
        <taxon>Flavobacteriales</taxon>
        <taxon>Weeksellaceae</taxon>
        <taxon>Chryseobacterium group</taxon>
        <taxon>Chryseobacterium</taxon>
    </lineage>
</organism>
<keyword evidence="1" id="KW-0472">Membrane</keyword>
<comment type="caution">
    <text evidence="2">The sequence shown here is derived from an EMBL/GenBank/DDBJ whole genome shotgun (WGS) entry which is preliminary data.</text>
</comment>
<dbReference type="EMBL" id="JABBGF010000004">
    <property type="protein sequence ID" value="NML59231.1"/>
    <property type="molecule type" value="Genomic_DNA"/>
</dbReference>
<sequence length="113" mass="12798">MKKYFVFKLLLLSQIILLMIFSVLAFQKEGADLFSVFFGNILTPGWNAQFNLDFTCYLILSGLWIMWRNKFSAGSIILGVAAAIIGIMVFASYILYLLFKEAGDLKKVLLGNR</sequence>
<accession>A0A7Y0FK94</accession>
<evidence type="ECO:0008006" key="4">
    <source>
        <dbReference type="Google" id="ProtNLM"/>
    </source>
</evidence>
<name>A0A7Y0FK94_9FLAO</name>
<keyword evidence="1" id="KW-0812">Transmembrane</keyword>
<proteinExistence type="predicted"/>
<keyword evidence="3" id="KW-1185">Reference proteome</keyword>
<feature type="transmembrane region" description="Helical" evidence="1">
    <location>
        <begin position="76"/>
        <end position="99"/>
    </location>
</feature>
<gene>
    <name evidence="2" type="ORF">HHL20_18030</name>
</gene>
<dbReference type="RefSeq" id="WP_169232573.1">
    <property type="nucleotide sequence ID" value="NZ_JABBGF010000004.1"/>
</dbReference>
<feature type="transmembrane region" description="Helical" evidence="1">
    <location>
        <begin position="49"/>
        <end position="67"/>
    </location>
</feature>
<evidence type="ECO:0000313" key="2">
    <source>
        <dbReference type="EMBL" id="NML59231.1"/>
    </source>
</evidence>
<protein>
    <recommendedName>
        <fullName evidence="4">DUF1475 domain-containing protein</fullName>
    </recommendedName>
</protein>